<dbReference type="GO" id="GO:0016020">
    <property type="term" value="C:membrane"/>
    <property type="evidence" value="ECO:0007669"/>
    <property type="project" value="TreeGrafter"/>
</dbReference>
<dbReference type="PANTHER" id="PTHR44196:SF1">
    <property type="entry name" value="DEHYDROGENASE_REDUCTASE SDR FAMILY MEMBER 7B"/>
    <property type="match status" value="1"/>
</dbReference>
<dbReference type="PRINTS" id="PR00081">
    <property type="entry name" value="GDHRDH"/>
</dbReference>
<gene>
    <name evidence="4" type="ORF">SAMN06265360_1229</name>
</gene>
<evidence type="ECO:0000256" key="3">
    <source>
        <dbReference type="RuleBase" id="RU000363"/>
    </source>
</evidence>
<dbReference type="CDD" id="cd05233">
    <property type="entry name" value="SDR_c"/>
    <property type="match status" value="1"/>
</dbReference>
<organism evidence="4 5">
    <name type="scientific">Haloechinothrix alba</name>
    <dbReference type="NCBI Taxonomy" id="664784"/>
    <lineage>
        <taxon>Bacteria</taxon>
        <taxon>Bacillati</taxon>
        <taxon>Actinomycetota</taxon>
        <taxon>Actinomycetes</taxon>
        <taxon>Pseudonocardiales</taxon>
        <taxon>Pseudonocardiaceae</taxon>
        <taxon>Haloechinothrix</taxon>
    </lineage>
</organism>
<dbReference type="SUPFAM" id="SSF51735">
    <property type="entry name" value="NAD(P)-binding Rossmann-fold domains"/>
    <property type="match status" value="1"/>
</dbReference>
<dbReference type="RefSeq" id="WP_245818841.1">
    <property type="nucleotide sequence ID" value="NZ_FZNW01000022.1"/>
</dbReference>
<keyword evidence="2" id="KW-0560">Oxidoreductase</keyword>
<reference evidence="4 5" key="1">
    <citation type="submission" date="2017-06" db="EMBL/GenBank/DDBJ databases">
        <authorList>
            <person name="Kim H.J."/>
            <person name="Triplett B.A."/>
        </authorList>
    </citation>
    <scope>NUCLEOTIDE SEQUENCE [LARGE SCALE GENOMIC DNA]</scope>
    <source>
        <strain evidence="4 5">DSM 45207</strain>
    </source>
</reference>
<sequence>MGTLENVLDHPVMVRLARSRAATRLVNPYSPVPDSRLRAAVSGRTVLVTGASYGLGAATARRLGAAGATVLLVARTAEALAGTAESVTAAGGTAHSYPCDLSDPEAVKDLASRIEERHGAVDVLVNNAGKSIRRSIEDSYDRFHDYERTIGVNYLGPVRLMLALLPGMRARGRGHLVNISTIGAIIPPGPRWSAYQASKSAFDVFFRSAATEAACDGITATSVYMALIRTRMSAPTAVFDNVPGLAPDEAAELVCRAVVDRPRRVSPWWADVAELGFTAARWPWEVVAGRLFAAGRNRPAASTGRPTKRAEEVRR</sequence>
<dbReference type="EMBL" id="FZNW01000022">
    <property type="protein sequence ID" value="SNR83574.1"/>
    <property type="molecule type" value="Genomic_DNA"/>
</dbReference>
<name>A0A238ZLJ4_9PSEU</name>
<evidence type="ECO:0000256" key="2">
    <source>
        <dbReference type="ARBA" id="ARBA00023002"/>
    </source>
</evidence>
<keyword evidence="5" id="KW-1185">Reference proteome</keyword>
<comment type="similarity">
    <text evidence="1 3">Belongs to the short-chain dehydrogenases/reductases (SDR) family.</text>
</comment>
<dbReference type="Gene3D" id="3.40.50.720">
    <property type="entry name" value="NAD(P)-binding Rossmann-like Domain"/>
    <property type="match status" value="1"/>
</dbReference>
<proteinExistence type="inferred from homology"/>
<dbReference type="Pfam" id="PF00106">
    <property type="entry name" value="adh_short"/>
    <property type="match status" value="1"/>
</dbReference>
<evidence type="ECO:0000313" key="5">
    <source>
        <dbReference type="Proteomes" id="UP000198348"/>
    </source>
</evidence>
<dbReference type="InterPro" id="IPR002347">
    <property type="entry name" value="SDR_fam"/>
</dbReference>
<dbReference type="InterPro" id="IPR036291">
    <property type="entry name" value="NAD(P)-bd_dom_sf"/>
</dbReference>
<dbReference type="PANTHER" id="PTHR44196">
    <property type="entry name" value="DEHYDROGENASE/REDUCTASE SDR FAMILY MEMBER 7B"/>
    <property type="match status" value="1"/>
</dbReference>
<protein>
    <submittedName>
        <fullName evidence="4">Short-chain dehydrogenase</fullName>
    </submittedName>
</protein>
<dbReference type="GO" id="GO:0016491">
    <property type="term" value="F:oxidoreductase activity"/>
    <property type="evidence" value="ECO:0007669"/>
    <property type="project" value="UniProtKB-KW"/>
</dbReference>
<dbReference type="Proteomes" id="UP000198348">
    <property type="component" value="Unassembled WGS sequence"/>
</dbReference>
<dbReference type="PRINTS" id="PR00080">
    <property type="entry name" value="SDRFAMILY"/>
</dbReference>
<dbReference type="AlphaFoldDB" id="A0A238ZLJ4"/>
<accession>A0A238ZLJ4</accession>
<evidence type="ECO:0000313" key="4">
    <source>
        <dbReference type="EMBL" id="SNR83574.1"/>
    </source>
</evidence>
<evidence type="ECO:0000256" key="1">
    <source>
        <dbReference type="ARBA" id="ARBA00006484"/>
    </source>
</evidence>